<dbReference type="InterPro" id="IPR021683">
    <property type="entry name" value="DUF3267"/>
</dbReference>
<gene>
    <name evidence="2" type="ORF">J2Z82_002572</name>
</gene>
<sequence>MKIQNKIPKNDEHLHLNLIDNDWIPMKEPESVWTAIVLSIPFMLLNAIISIGIINVFSTISLSEFGLSSDSVSITINVGVIIWIFSLIILHELLHLLFIPNFIKSQKTFIGLTLFGGYVLTEEEISKSRYIVVTIAPFVIISIILPIVLSLIGILTPTIKILILLNAMASSVDILNVVLLVTQVPGKTILTNNGTKTYWKKTA</sequence>
<keyword evidence="1" id="KW-1133">Transmembrane helix</keyword>
<feature type="transmembrane region" description="Helical" evidence="1">
    <location>
        <begin position="74"/>
        <end position="99"/>
    </location>
</feature>
<keyword evidence="3" id="KW-1185">Reference proteome</keyword>
<dbReference type="RefSeq" id="WP_245251645.1">
    <property type="nucleotide sequence ID" value="NZ_JAGGKK010000014.1"/>
</dbReference>
<reference evidence="2 3" key="1">
    <citation type="submission" date="2021-03" db="EMBL/GenBank/DDBJ databases">
        <title>Genomic Encyclopedia of Type Strains, Phase IV (KMG-IV): sequencing the most valuable type-strain genomes for metagenomic binning, comparative biology and taxonomic classification.</title>
        <authorList>
            <person name="Goeker M."/>
        </authorList>
    </citation>
    <scope>NUCLEOTIDE SEQUENCE [LARGE SCALE GENOMIC DNA]</scope>
    <source>
        <strain evidence="2 3">DSM 21085</strain>
    </source>
</reference>
<dbReference type="Proteomes" id="UP001519328">
    <property type="component" value="Unassembled WGS sequence"/>
</dbReference>
<evidence type="ECO:0000256" key="1">
    <source>
        <dbReference type="SAM" id="Phobius"/>
    </source>
</evidence>
<feature type="transmembrane region" description="Helical" evidence="1">
    <location>
        <begin position="130"/>
        <end position="155"/>
    </location>
</feature>
<feature type="transmembrane region" description="Helical" evidence="1">
    <location>
        <begin position="32"/>
        <end position="54"/>
    </location>
</feature>
<evidence type="ECO:0000313" key="2">
    <source>
        <dbReference type="EMBL" id="MBP1949632.1"/>
    </source>
</evidence>
<evidence type="ECO:0008006" key="4">
    <source>
        <dbReference type="Google" id="ProtNLM"/>
    </source>
</evidence>
<proteinExistence type="predicted"/>
<dbReference type="EMBL" id="JAGGKK010000014">
    <property type="protein sequence ID" value="MBP1949632.1"/>
    <property type="molecule type" value="Genomic_DNA"/>
</dbReference>
<comment type="caution">
    <text evidence="2">The sequence shown here is derived from an EMBL/GenBank/DDBJ whole genome shotgun (WGS) entry which is preliminary data.</text>
</comment>
<keyword evidence="1" id="KW-0472">Membrane</keyword>
<keyword evidence="1" id="KW-0812">Transmembrane</keyword>
<name>A0ABS4HFE0_9BACI</name>
<organism evidence="2 3">
    <name type="scientific">Virgibacillus litoralis</name>
    <dbReference type="NCBI Taxonomy" id="578221"/>
    <lineage>
        <taxon>Bacteria</taxon>
        <taxon>Bacillati</taxon>
        <taxon>Bacillota</taxon>
        <taxon>Bacilli</taxon>
        <taxon>Bacillales</taxon>
        <taxon>Bacillaceae</taxon>
        <taxon>Virgibacillus</taxon>
    </lineage>
</organism>
<dbReference type="Pfam" id="PF11667">
    <property type="entry name" value="DUF3267"/>
    <property type="match status" value="1"/>
</dbReference>
<accession>A0ABS4HFE0</accession>
<protein>
    <recommendedName>
        <fullName evidence="4">DUF3267 domain-containing protein</fullName>
    </recommendedName>
</protein>
<feature type="transmembrane region" description="Helical" evidence="1">
    <location>
        <begin position="161"/>
        <end position="181"/>
    </location>
</feature>
<evidence type="ECO:0000313" key="3">
    <source>
        <dbReference type="Proteomes" id="UP001519328"/>
    </source>
</evidence>